<dbReference type="EMBL" id="JAFBCF010000001">
    <property type="protein sequence ID" value="MBM7800627.1"/>
    <property type="molecule type" value="Genomic_DNA"/>
</dbReference>
<name>A0ABS2RNR1_9ACTN</name>
<accession>A0ABS2RNR1</accession>
<dbReference type="SUPFAM" id="SSF50475">
    <property type="entry name" value="FMN-binding split barrel"/>
    <property type="match status" value="1"/>
</dbReference>
<gene>
    <name evidence="1" type="ORF">JOE57_003548</name>
</gene>
<dbReference type="InterPro" id="IPR012349">
    <property type="entry name" value="Split_barrel_FMN-bd"/>
</dbReference>
<dbReference type="InterPro" id="IPR024747">
    <property type="entry name" value="Pyridox_Oxase-rel"/>
</dbReference>
<dbReference type="Proteomes" id="UP000704762">
    <property type="component" value="Unassembled WGS sequence"/>
</dbReference>
<organism evidence="1 2">
    <name type="scientific">Microlunatus panaciterrae</name>
    <dbReference type="NCBI Taxonomy" id="400768"/>
    <lineage>
        <taxon>Bacteria</taxon>
        <taxon>Bacillati</taxon>
        <taxon>Actinomycetota</taxon>
        <taxon>Actinomycetes</taxon>
        <taxon>Propionibacteriales</taxon>
        <taxon>Propionibacteriaceae</taxon>
        <taxon>Microlunatus</taxon>
    </lineage>
</organism>
<dbReference type="RefSeq" id="WP_204919983.1">
    <property type="nucleotide sequence ID" value="NZ_BAAAQP010000003.1"/>
</dbReference>
<evidence type="ECO:0000313" key="2">
    <source>
        <dbReference type="Proteomes" id="UP000704762"/>
    </source>
</evidence>
<protein>
    <submittedName>
        <fullName evidence="1">Nitroimidazol reductase NimA-like FMN-containing flavoprotein (Pyridoxamine 5'-phosphate oxidase superfamily)</fullName>
    </submittedName>
</protein>
<evidence type="ECO:0000313" key="1">
    <source>
        <dbReference type="EMBL" id="MBM7800627.1"/>
    </source>
</evidence>
<proteinExistence type="predicted"/>
<sequence>MVERHGRLDEMAVEACWDRLRAGIIGRVCWNTVDGPELLPVNYAVHKEHIVFRTSAYGPLADLKDPREVAFEIDEFDPVERSGWSVLVRGKARAVTRPDELIELRSGSGPEPWAAGSRNLVITITPRKVTGRVVAAHST</sequence>
<reference evidence="1 2" key="1">
    <citation type="submission" date="2021-01" db="EMBL/GenBank/DDBJ databases">
        <title>Sequencing the genomes of 1000 actinobacteria strains.</title>
        <authorList>
            <person name="Klenk H.-P."/>
        </authorList>
    </citation>
    <scope>NUCLEOTIDE SEQUENCE [LARGE SCALE GENOMIC DNA]</scope>
    <source>
        <strain evidence="1 2">DSM 18662</strain>
    </source>
</reference>
<keyword evidence="2" id="KW-1185">Reference proteome</keyword>
<dbReference type="Gene3D" id="2.30.110.10">
    <property type="entry name" value="Electron Transport, Fmn-binding Protein, Chain A"/>
    <property type="match status" value="1"/>
</dbReference>
<comment type="caution">
    <text evidence="1">The sequence shown here is derived from an EMBL/GenBank/DDBJ whole genome shotgun (WGS) entry which is preliminary data.</text>
</comment>
<dbReference type="Pfam" id="PF12900">
    <property type="entry name" value="Pyridox_ox_2"/>
    <property type="match status" value="1"/>
</dbReference>